<evidence type="ECO:0000313" key="1">
    <source>
        <dbReference type="EMBL" id="GAA3092172.1"/>
    </source>
</evidence>
<keyword evidence="2" id="KW-1185">Reference proteome</keyword>
<accession>A0ABP6M9U6</accession>
<dbReference type="EMBL" id="BAAAUG010000022">
    <property type="protein sequence ID" value="GAA3092172.1"/>
    <property type="molecule type" value="Genomic_DNA"/>
</dbReference>
<sequence>MLLTAKMHKIGTDVDAPAGALVSRTVTSVSVWRADAAVWGGVRRCEVVRRRSVIGMRKAHT</sequence>
<organism evidence="1 2">
    <name type="scientific">Streptomyces rectiviolaceus</name>
    <dbReference type="NCBI Taxonomy" id="332591"/>
    <lineage>
        <taxon>Bacteria</taxon>
        <taxon>Bacillati</taxon>
        <taxon>Actinomycetota</taxon>
        <taxon>Actinomycetes</taxon>
        <taxon>Kitasatosporales</taxon>
        <taxon>Streptomycetaceae</taxon>
        <taxon>Streptomyces</taxon>
    </lineage>
</organism>
<evidence type="ECO:0000313" key="2">
    <source>
        <dbReference type="Proteomes" id="UP001501637"/>
    </source>
</evidence>
<dbReference type="Proteomes" id="UP001501637">
    <property type="component" value="Unassembled WGS sequence"/>
</dbReference>
<name>A0ABP6M9U6_9ACTN</name>
<gene>
    <name evidence="1" type="ORF">GCM10010449_14920</name>
</gene>
<proteinExistence type="predicted"/>
<reference evidence="2" key="1">
    <citation type="journal article" date="2019" name="Int. J. Syst. Evol. Microbiol.">
        <title>The Global Catalogue of Microorganisms (GCM) 10K type strain sequencing project: providing services to taxonomists for standard genome sequencing and annotation.</title>
        <authorList>
            <consortium name="The Broad Institute Genomics Platform"/>
            <consortium name="The Broad Institute Genome Sequencing Center for Infectious Disease"/>
            <person name="Wu L."/>
            <person name="Ma J."/>
        </authorList>
    </citation>
    <scope>NUCLEOTIDE SEQUENCE [LARGE SCALE GENOMIC DNA]</scope>
    <source>
        <strain evidence="2">JCM 9092</strain>
    </source>
</reference>
<comment type="caution">
    <text evidence="1">The sequence shown here is derived from an EMBL/GenBank/DDBJ whole genome shotgun (WGS) entry which is preliminary data.</text>
</comment>
<protein>
    <submittedName>
        <fullName evidence="1">Uncharacterized protein</fullName>
    </submittedName>
</protein>